<dbReference type="AlphaFoldDB" id="A0A1J1HS50"/>
<dbReference type="SUPFAM" id="SSF52047">
    <property type="entry name" value="RNI-like"/>
    <property type="match status" value="1"/>
</dbReference>
<evidence type="ECO:0000259" key="1">
    <source>
        <dbReference type="PROSITE" id="PS50181"/>
    </source>
</evidence>
<name>A0A1J1HS50_9DIPT</name>
<dbReference type="Proteomes" id="UP000183832">
    <property type="component" value="Unassembled WGS sequence"/>
</dbReference>
<dbReference type="SMART" id="SM00256">
    <property type="entry name" value="FBOX"/>
    <property type="match status" value="1"/>
</dbReference>
<dbReference type="OrthoDB" id="7798781at2759"/>
<organism evidence="2 3">
    <name type="scientific">Clunio marinus</name>
    <dbReference type="NCBI Taxonomy" id="568069"/>
    <lineage>
        <taxon>Eukaryota</taxon>
        <taxon>Metazoa</taxon>
        <taxon>Ecdysozoa</taxon>
        <taxon>Arthropoda</taxon>
        <taxon>Hexapoda</taxon>
        <taxon>Insecta</taxon>
        <taxon>Pterygota</taxon>
        <taxon>Neoptera</taxon>
        <taxon>Endopterygota</taxon>
        <taxon>Diptera</taxon>
        <taxon>Nematocera</taxon>
        <taxon>Chironomoidea</taxon>
        <taxon>Chironomidae</taxon>
        <taxon>Clunio</taxon>
    </lineage>
</organism>
<reference evidence="2 3" key="1">
    <citation type="submission" date="2015-04" db="EMBL/GenBank/DDBJ databases">
        <authorList>
            <person name="Syromyatnikov M.Y."/>
            <person name="Popov V.N."/>
        </authorList>
    </citation>
    <scope>NUCLEOTIDE SEQUENCE [LARGE SCALE GENOMIC DNA]</scope>
</reference>
<dbReference type="InterPro" id="IPR036047">
    <property type="entry name" value="F-box-like_dom_sf"/>
</dbReference>
<dbReference type="Pfam" id="PF00646">
    <property type="entry name" value="F-box"/>
    <property type="match status" value="1"/>
</dbReference>
<dbReference type="Gene3D" id="1.20.1280.50">
    <property type="match status" value="1"/>
</dbReference>
<dbReference type="PROSITE" id="PS50181">
    <property type="entry name" value="FBOX"/>
    <property type="match status" value="1"/>
</dbReference>
<sequence length="389" mass="45652">MESDKQNNSFDIVSCLPSEIVTNIFNRLDGKDILAASEVSTKWRNFIAESSHCLRKITLNLRQMILSNVKNPLYILTNNPRSYESIFAPGVNFCKKSKVAIIMSTSTRWKNIKIESSEFHARLDYSDFFSRVEETLEDLRMKMVKVKDHSYSKLVRDMKFSKLTILQAYDVEHFFYENVFVNLTTLRQLLLRDRRLKASSKDAIVQLLRRNNDLKVLELSDSCFTDVMETQNIINGIQFKLEKLIIGGDFYDSFNYFKNLRNNFVRFLSSQKHTLTSLVFHSWMGLSVLKYVYQLPNLKFLCIKNVDRINELIDWTYVTLPKSNSLERVTLIDFPGSLELMKTFATATANANFNVTFNPYAKFDQRIEILYRIRRIFGKSLNLKFTNWY</sequence>
<dbReference type="EMBL" id="CVRI01000011">
    <property type="protein sequence ID" value="CRK89302.1"/>
    <property type="molecule type" value="Genomic_DNA"/>
</dbReference>
<proteinExistence type="predicted"/>
<evidence type="ECO:0000313" key="2">
    <source>
        <dbReference type="EMBL" id="CRK89302.1"/>
    </source>
</evidence>
<accession>A0A1J1HS50</accession>
<dbReference type="InterPro" id="IPR032675">
    <property type="entry name" value="LRR_dom_sf"/>
</dbReference>
<dbReference type="SUPFAM" id="SSF81383">
    <property type="entry name" value="F-box domain"/>
    <property type="match status" value="1"/>
</dbReference>
<dbReference type="Gene3D" id="3.80.10.10">
    <property type="entry name" value="Ribonuclease Inhibitor"/>
    <property type="match status" value="1"/>
</dbReference>
<feature type="domain" description="F-box" evidence="1">
    <location>
        <begin position="10"/>
        <end position="57"/>
    </location>
</feature>
<keyword evidence="3" id="KW-1185">Reference proteome</keyword>
<dbReference type="InterPro" id="IPR001810">
    <property type="entry name" value="F-box_dom"/>
</dbReference>
<evidence type="ECO:0000313" key="3">
    <source>
        <dbReference type="Proteomes" id="UP000183832"/>
    </source>
</evidence>
<protein>
    <submittedName>
        <fullName evidence="2">CLUMA_CG003061, isoform A</fullName>
    </submittedName>
</protein>
<gene>
    <name evidence="2" type="ORF">CLUMA_CG003061</name>
</gene>